<feature type="region of interest" description="Disordered" evidence="4">
    <location>
        <begin position="1"/>
        <end position="22"/>
    </location>
</feature>
<accession>A0A5C6ALA3</accession>
<dbReference type="Proteomes" id="UP000316213">
    <property type="component" value="Unassembled WGS sequence"/>
</dbReference>
<dbReference type="CDD" id="cd07377">
    <property type="entry name" value="WHTH_GntR"/>
    <property type="match status" value="1"/>
</dbReference>
<keyword evidence="2" id="KW-0238">DNA-binding</keyword>
<dbReference type="GO" id="GO:0003700">
    <property type="term" value="F:DNA-binding transcription factor activity"/>
    <property type="evidence" value="ECO:0007669"/>
    <property type="project" value="InterPro"/>
</dbReference>
<feature type="domain" description="HTH gntR-type" evidence="5">
    <location>
        <begin position="24"/>
        <end position="91"/>
    </location>
</feature>
<dbReference type="RefSeq" id="WP_146577604.1">
    <property type="nucleotide sequence ID" value="NZ_SJPM01000003.1"/>
</dbReference>
<dbReference type="Gene3D" id="1.20.120.530">
    <property type="entry name" value="GntR ligand-binding domain-like"/>
    <property type="match status" value="1"/>
</dbReference>
<dbReference type="GO" id="GO:0003677">
    <property type="term" value="F:DNA binding"/>
    <property type="evidence" value="ECO:0007669"/>
    <property type="project" value="UniProtKB-KW"/>
</dbReference>
<dbReference type="PRINTS" id="PR00035">
    <property type="entry name" value="HTHGNTR"/>
</dbReference>
<dbReference type="InterPro" id="IPR000524">
    <property type="entry name" value="Tscrpt_reg_HTH_GntR"/>
</dbReference>
<evidence type="ECO:0000259" key="5">
    <source>
        <dbReference type="PROSITE" id="PS50949"/>
    </source>
</evidence>
<reference evidence="6 7" key="1">
    <citation type="submission" date="2019-02" db="EMBL/GenBank/DDBJ databases">
        <title>Deep-cultivation of Planctomycetes and their phenomic and genomic characterization uncovers novel biology.</title>
        <authorList>
            <person name="Wiegand S."/>
            <person name="Jogler M."/>
            <person name="Boedeker C."/>
            <person name="Pinto D."/>
            <person name="Vollmers J."/>
            <person name="Rivas-Marin E."/>
            <person name="Kohn T."/>
            <person name="Peeters S.H."/>
            <person name="Heuer A."/>
            <person name="Rast P."/>
            <person name="Oberbeckmann S."/>
            <person name="Bunk B."/>
            <person name="Jeske O."/>
            <person name="Meyerdierks A."/>
            <person name="Storesund J.E."/>
            <person name="Kallscheuer N."/>
            <person name="Luecker S."/>
            <person name="Lage O.M."/>
            <person name="Pohl T."/>
            <person name="Merkel B.J."/>
            <person name="Hornburger P."/>
            <person name="Mueller R.-W."/>
            <person name="Bruemmer F."/>
            <person name="Labrenz M."/>
            <person name="Spormann A.M."/>
            <person name="Op Den Camp H."/>
            <person name="Overmann J."/>
            <person name="Amann R."/>
            <person name="Jetten M.S.M."/>
            <person name="Mascher T."/>
            <person name="Medema M.H."/>
            <person name="Devos D.P."/>
            <person name="Kaster A.-K."/>
            <person name="Ovreas L."/>
            <person name="Rohde M."/>
            <person name="Galperin M.Y."/>
            <person name="Jogler C."/>
        </authorList>
    </citation>
    <scope>NUCLEOTIDE SEQUENCE [LARGE SCALE GENOMIC DNA]</scope>
    <source>
        <strain evidence="6 7">Pla100</strain>
    </source>
</reference>
<dbReference type="Pfam" id="PF07729">
    <property type="entry name" value="FCD"/>
    <property type="match status" value="1"/>
</dbReference>
<protein>
    <submittedName>
        <fullName evidence="6">Putative HTH-type transcriptional regulator YdfH</fullName>
    </submittedName>
</protein>
<dbReference type="OrthoDB" id="284307at2"/>
<dbReference type="Pfam" id="PF00392">
    <property type="entry name" value="GntR"/>
    <property type="match status" value="1"/>
</dbReference>
<evidence type="ECO:0000313" key="7">
    <source>
        <dbReference type="Proteomes" id="UP000316213"/>
    </source>
</evidence>
<comment type="caution">
    <text evidence="6">The sequence shown here is derived from an EMBL/GenBank/DDBJ whole genome shotgun (WGS) entry which is preliminary data.</text>
</comment>
<evidence type="ECO:0000256" key="3">
    <source>
        <dbReference type="ARBA" id="ARBA00023163"/>
    </source>
</evidence>
<dbReference type="SMART" id="SM00345">
    <property type="entry name" value="HTH_GNTR"/>
    <property type="match status" value="1"/>
</dbReference>
<dbReference type="SUPFAM" id="SSF48008">
    <property type="entry name" value="GntR ligand-binding domain-like"/>
    <property type="match status" value="1"/>
</dbReference>
<dbReference type="SMART" id="SM00895">
    <property type="entry name" value="FCD"/>
    <property type="match status" value="1"/>
</dbReference>
<dbReference type="PROSITE" id="PS50949">
    <property type="entry name" value="HTH_GNTR"/>
    <property type="match status" value="1"/>
</dbReference>
<dbReference type="AlphaFoldDB" id="A0A5C6ALA3"/>
<name>A0A5C6ALA3_9BACT</name>
<sequence>MAVNRIAAAKPSKTNGKAQPDVGTRLSEQVYESLVEMIVRGKLEPGQTVSEVELARLLSVSRTPIHEAVKQLVKDGLVVQAANRRPVVVSFGPEDVRDIYEMRRILESEAAAKAADRIDRPTIQRLSASLDDFRQSQPTAASISVWVKLDDEFHSAIASAAGSPRLAADIVRYRMMNRVFNRSHTDAGILQQAAQEHQAILDALRERDADAARRAMCEHLEEWQRFFANHLR</sequence>
<keyword evidence="1" id="KW-0805">Transcription regulation</keyword>
<evidence type="ECO:0000256" key="1">
    <source>
        <dbReference type="ARBA" id="ARBA00023015"/>
    </source>
</evidence>
<dbReference type="PANTHER" id="PTHR43537">
    <property type="entry name" value="TRANSCRIPTIONAL REGULATOR, GNTR FAMILY"/>
    <property type="match status" value="1"/>
</dbReference>
<evidence type="ECO:0000256" key="2">
    <source>
        <dbReference type="ARBA" id="ARBA00023125"/>
    </source>
</evidence>
<keyword evidence="3" id="KW-0804">Transcription</keyword>
<organism evidence="6 7">
    <name type="scientific">Neorhodopirellula pilleata</name>
    <dbReference type="NCBI Taxonomy" id="2714738"/>
    <lineage>
        <taxon>Bacteria</taxon>
        <taxon>Pseudomonadati</taxon>
        <taxon>Planctomycetota</taxon>
        <taxon>Planctomycetia</taxon>
        <taxon>Pirellulales</taxon>
        <taxon>Pirellulaceae</taxon>
        <taxon>Neorhodopirellula</taxon>
    </lineage>
</organism>
<dbReference type="PANTHER" id="PTHR43537:SF45">
    <property type="entry name" value="GNTR FAMILY REGULATORY PROTEIN"/>
    <property type="match status" value="1"/>
</dbReference>
<dbReference type="EMBL" id="SJPM01000003">
    <property type="protein sequence ID" value="TWT98953.1"/>
    <property type="molecule type" value="Genomic_DNA"/>
</dbReference>
<dbReference type="InterPro" id="IPR036388">
    <property type="entry name" value="WH-like_DNA-bd_sf"/>
</dbReference>
<evidence type="ECO:0000313" key="6">
    <source>
        <dbReference type="EMBL" id="TWT98953.1"/>
    </source>
</evidence>
<gene>
    <name evidence="6" type="primary">ydfH</name>
    <name evidence="6" type="ORF">Pla100_21190</name>
</gene>
<proteinExistence type="predicted"/>
<evidence type="ECO:0000256" key="4">
    <source>
        <dbReference type="SAM" id="MobiDB-lite"/>
    </source>
</evidence>
<dbReference type="InterPro" id="IPR036390">
    <property type="entry name" value="WH_DNA-bd_sf"/>
</dbReference>
<keyword evidence="7" id="KW-1185">Reference proteome</keyword>
<dbReference type="SUPFAM" id="SSF46785">
    <property type="entry name" value="Winged helix' DNA-binding domain"/>
    <property type="match status" value="1"/>
</dbReference>
<dbReference type="InterPro" id="IPR008920">
    <property type="entry name" value="TF_FadR/GntR_C"/>
</dbReference>
<dbReference type="InterPro" id="IPR011711">
    <property type="entry name" value="GntR_C"/>
</dbReference>
<dbReference type="Gene3D" id="1.10.10.10">
    <property type="entry name" value="Winged helix-like DNA-binding domain superfamily/Winged helix DNA-binding domain"/>
    <property type="match status" value="1"/>
</dbReference>